<keyword evidence="11" id="KW-1185">Reference proteome</keyword>
<evidence type="ECO:0000313" key="11">
    <source>
        <dbReference type="Proteomes" id="UP000653305"/>
    </source>
</evidence>
<dbReference type="EMBL" id="BMAC01000153">
    <property type="protein sequence ID" value="GFP87738.1"/>
    <property type="molecule type" value="Genomic_DNA"/>
</dbReference>
<comment type="pathway">
    <text evidence="4">Cofactor biosynthesis; phylloquinone biosynthesis.</text>
</comment>
<dbReference type="SUPFAM" id="SSF54637">
    <property type="entry name" value="Thioesterase/thiol ester dehydrase-isomerase"/>
    <property type="match status" value="1"/>
</dbReference>
<keyword evidence="8" id="KW-0472">Membrane</keyword>
<comment type="caution">
    <text evidence="10">The sequence shown here is derived from an EMBL/GenBank/DDBJ whole genome shotgun (WGS) entry which is preliminary data.</text>
</comment>
<dbReference type="InterPro" id="IPR003736">
    <property type="entry name" value="PAAI_dom"/>
</dbReference>
<dbReference type="GO" id="GO:0042372">
    <property type="term" value="P:phylloquinone biosynthetic process"/>
    <property type="evidence" value="ECO:0007669"/>
    <property type="project" value="UniProtKB-ARBA"/>
</dbReference>
<dbReference type="OrthoDB" id="46529at2759"/>
<name>A0A830BS41_9LAMI</name>
<dbReference type="NCBIfam" id="TIGR00369">
    <property type="entry name" value="unchar_dom_1"/>
    <property type="match status" value="1"/>
</dbReference>
<dbReference type="InterPro" id="IPR006683">
    <property type="entry name" value="Thioestr_dom"/>
</dbReference>
<comment type="similarity">
    <text evidence="6">Belongs to the 4-hydroxybenzoyl-CoA thioesterase family. DHNA-CoA hydrolase subfamily.</text>
</comment>
<feature type="domain" description="Thioesterase" evidence="9">
    <location>
        <begin position="107"/>
        <end position="176"/>
    </location>
</feature>
<comment type="subcellular location">
    <subcellularLocation>
        <location evidence="1">Peroxisome</location>
    </subcellularLocation>
</comment>
<dbReference type="GO" id="GO:0005777">
    <property type="term" value="C:peroxisome"/>
    <property type="evidence" value="ECO:0007669"/>
    <property type="project" value="UniProtKB-SubCell"/>
</dbReference>
<evidence type="ECO:0000256" key="2">
    <source>
        <dbReference type="ARBA" id="ARBA00022801"/>
    </source>
</evidence>
<evidence type="ECO:0000256" key="5">
    <source>
        <dbReference type="ARBA" id="ARBA00060586"/>
    </source>
</evidence>
<proteinExistence type="inferred from homology"/>
<reference evidence="10" key="1">
    <citation type="submission" date="2020-07" db="EMBL/GenBank/DDBJ databases">
        <title>Ethylene signaling mediates host invasion by parasitic plants.</title>
        <authorList>
            <person name="Yoshida S."/>
        </authorList>
    </citation>
    <scope>NUCLEOTIDE SEQUENCE</scope>
    <source>
        <strain evidence="10">Okayama</strain>
    </source>
</reference>
<evidence type="ECO:0000256" key="4">
    <source>
        <dbReference type="ARBA" id="ARBA00060572"/>
    </source>
</evidence>
<dbReference type="GO" id="GO:0061522">
    <property type="term" value="F:1,4-dihydroxy-2-naphthoyl-CoA thioesterase activity"/>
    <property type="evidence" value="ECO:0007669"/>
    <property type="project" value="TreeGrafter"/>
</dbReference>
<evidence type="ECO:0000256" key="7">
    <source>
        <dbReference type="ARBA" id="ARBA00066058"/>
    </source>
</evidence>
<feature type="non-terminal residue" evidence="10">
    <location>
        <position position="220"/>
    </location>
</feature>
<feature type="transmembrane region" description="Helical" evidence="8">
    <location>
        <begin position="6"/>
        <end position="32"/>
    </location>
</feature>
<protein>
    <submittedName>
        <fullName evidence="10">Putative esterase hi_1161</fullName>
    </submittedName>
</protein>
<evidence type="ECO:0000256" key="6">
    <source>
        <dbReference type="ARBA" id="ARBA00061187"/>
    </source>
</evidence>
<comment type="subunit">
    <text evidence="7">Homotetramers.</text>
</comment>
<dbReference type="InterPro" id="IPR029069">
    <property type="entry name" value="HotDog_dom_sf"/>
</dbReference>
<dbReference type="Pfam" id="PF03061">
    <property type="entry name" value="4HBT"/>
    <property type="match status" value="1"/>
</dbReference>
<sequence length="220" mass="23497">APDCFIHLTLLCSVLYFGPLLFLCPGLCFLALSKTSIYSGELCFGLQGFNQSKTQKSMIESPPSAPPPSKMELLDAPLHTIGFELDELTPHKVSGHLLITSKCCQPFNVLHGGVSALIAEALASIGAHIASGFHRVAGIQLSINHLKTAEAGDFVVAEATPVSVGKSVQVWEVRLLKCDPSKSDVTRTLIASSRVTVLCNLPVPESSKDAAENLKKYAKL</sequence>
<dbReference type="FunFam" id="3.10.129.10:FF:000048">
    <property type="entry name" value="14-dihydroxy-2-naphthoyl-CoA thioesterase 1"/>
    <property type="match status" value="1"/>
</dbReference>
<evidence type="ECO:0000313" key="10">
    <source>
        <dbReference type="EMBL" id="GFP87738.1"/>
    </source>
</evidence>
<gene>
    <name evidence="10" type="ORF">PHJA_000917500</name>
</gene>
<dbReference type="PANTHER" id="PTHR43240">
    <property type="entry name" value="1,4-DIHYDROXY-2-NAPHTHOYL-COA THIOESTERASE 1"/>
    <property type="match status" value="1"/>
</dbReference>
<evidence type="ECO:0000256" key="3">
    <source>
        <dbReference type="ARBA" id="ARBA00023140"/>
    </source>
</evidence>
<comment type="pathway">
    <text evidence="5">Quinol/quinone metabolism; 1,4-dihydroxy-2-naphthoate biosynthesis; 1,4-dihydroxy-2-naphthoate from chorismate: step 7/7.</text>
</comment>
<dbReference type="PANTHER" id="PTHR43240:SF5">
    <property type="entry name" value="1,4-DIHYDROXY-2-NAPHTHOYL-COA THIOESTERASE 1"/>
    <property type="match status" value="1"/>
</dbReference>
<keyword evidence="2" id="KW-0378">Hydrolase</keyword>
<evidence type="ECO:0000256" key="8">
    <source>
        <dbReference type="SAM" id="Phobius"/>
    </source>
</evidence>
<organism evidence="10 11">
    <name type="scientific">Phtheirospermum japonicum</name>
    <dbReference type="NCBI Taxonomy" id="374723"/>
    <lineage>
        <taxon>Eukaryota</taxon>
        <taxon>Viridiplantae</taxon>
        <taxon>Streptophyta</taxon>
        <taxon>Embryophyta</taxon>
        <taxon>Tracheophyta</taxon>
        <taxon>Spermatophyta</taxon>
        <taxon>Magnoliopsida</taxon>
        <taxon>eudicotyledons</taxon>
        <taxon>Gunneridae</taxon>
        <taxon>Pentapetalae</taxon>
        <taxon>asterids</taxon>
        <taxon>lamiids</taxon>
        <taxon>Lamiales</taxon>
        <taxon>Orobanchaceae</taxon>
        <taxon>Orobanchaceae incertae sedis</taxon>
        <taxon>Phtheirospermum</taxon>
    </lineage>
</organism>
<keyword evidence="8" id="KW-0812">Transmembrane</keyword>
<keyword evidence="3" id="KW-0576">Peroxisome</keyword>
<evidence type="ECO:0000256" key="1">
    <source>
        <dbReference type="ARBA" id="ARBA00004275"/>
    </source>
</evidence>
<dbReference type="Proteomes" id="UP000653305">
    <property type="component" value="Unassembled WGS sequence"/>
</dbReference>
<keyword evidence="8" id="KW-1133">Transmembrane helix</keyword>
<dbReference type="CDD" id="cd03443">
    <property type="entry name" value="PaaI_thioesterase"/>
    <property type="match status" value="1"/>
</dbReference>
<dbReference type="Gene3D" id="3.10.129.10">
    <property type="entry name" value="Hotdog Thioesterase"/>
    <property type="match status" value="1"/>
</dbReference>
<accession>A0A830BS41</accession>
<evidence type="ECO:0000259" key="9">
    <source>
        <dbReference type="Pfam" id="PF03061"/>
    </source>
</evidence>
<dbReference type="AlphaFoldDB" id="A0A830BS41"/>